<comment type="subunit">
    <text evidence="3 8">Homodimer and heterodimers.</text>
</comment>
<evidence type="ECO:0000256" key="3">
    <source>
        <dbReference type="ARBA" id="ARBA00011489"/>
    </source>
</evidence>
<feature type="transmembrane region" description="Helical" evidence="8">
    <location>
        <begin position="20"/>
        <end position="41"/>
    </location>
</feature>
<keyword evidence="4 8" id="KW-1003">Cell membrane</keyword>
<feature type="transmembrane region" description="Helical" evidence="8">
    <location>
        <begin position="100"/>
        <end position="120"/>
    </location>
</feature>
<evidence type="ECO:0000256" key="7">
    <source>
        <dbReference type="ARBA" id="ARBA00023136"/>
    </source>
</evidence>
<dbReference type="EMBL" id="BT142090">
    <property type="protein sequence ID" value="AFK41884.1"/>
    <property type="molecule type" value="mRNA"/>
</dbReference>
<feature type="transmembrane region" description="Helical" evidence="8">
    <location>
        <begin position="144"/>
        <end position="165"/>
    </location>
</feature>
<keyword evidence="6 8" id="KW-1133">Transmembrane helix</keyword>
<evidence type="ECO:0000256" key="5">
    <source>
        <dbReference type="ARBA" id="ARBA00022692"/>
    </source>
</evidence>
<name>I3SNP2_LOTJA</name>
<reference evidence="10" key="1">
    <citation type="submission" date="2012-05" db="EMBL/GenBank/DDBJ databases">
        <authorList>
            <person name="Krishnakumar V."/>
            <person name="Cheung F."/>
            <person name="Xiao Y."/>
            <person name="Chan A."/>
            <person name="Moskal W.A."/>
            <person name="Town C.D."/>
        </authorList>
    </citation>
    <scope>NUCLEOTIDE SEQUENCE</scope>
</reference>
<dbReference type="Pfam" id="PF04535">
    <property type="entry name" value="CASP_dom"/>
    <property type="match status" value="1"/>
</dbReference>
<dbReference type="InterPro" id="IPR006702">
    <property type="entry name" value="CASP_dom"/>
</dbReference>
<organism evidence="10">
    <name type="scientific">Lotus japonicus</name>
    <name type="common">Lotus corniculatus var. japonicus</name>
    <dbReference type="NCBI Taxonomy" id="34305"/>
    <lineage>
        <taxon>Eukaryota</taxon>
        <taxon>Viridiplantae</taxon>
        <taxon>Streptophyta</taxon>
        <taxon>Embryophyta</taxon>
        <taxon>Tracheophyta</taxon>
        <taxon>Spermatophyta</taxon>
        <taxon>Magnoliopsida</taxon>
        <taxon>eudicotyledons</taxon>
        <taxon>Gunneridae</taxon>
        <taxon>Pentapetalae</taxon>
        <taxon>rosids</taxon>
        <taxon>fabids</taxon>
        <taxon>Fabales</taxon>
        <taxon>Fabaceae</taxon>
        <taxon>Papilionoideae</taxon>
        <taxon>50 kb inversion clade</taxon>
        <taxon>NPAAA clade</taxon>
        <taxon>Hologalegina</taxon>
        <taxon>robinioid clade</taxon>
        <taxon>Loteae</taxon>
        <taxon>Lotus</taxon>
    </lineage>
</organism>
<sequence length="186" mass="21018">MRTHIHDSPSVKNHLPMLKVFDSSLRLFAVPLSVATIWITVTNNQDNSIYGMLKYSNLLGLKYMVFVSALCAAYALVAAACSWVRYVVSKAWIFFISDQIVAYLLVTSVAASMEIHYLAYNGAKEDSWSEACSIYGRFCSKVKLAFILQMITFLCFIILAVISAFRAFSLFDPPFVTAQEMQEDRY</sequence>
<feature type="transmembrane region" description="Helical" evidence="8">
    <location>
        <begin position="61"/>
        <end position="88"/>
    </location>
</feature>
<keyword evidence="5 8" id="KW-0812">Transmembrane</keyword>
<comment type="subcellular location">
    <subcellularLocation>
        <location evidence="1 8">Cell membrane</location>
        <topology evidence="1 8">Multi-pass membrane protein</topology>
    </subcellularLocation>
</comment>
<evidence type="ECO:0000259" key="9">
    <source>
        <dbReference type="Pfam" id="PF04535"/>
    </source>
</evidence>
<evidence type="ECO:0000313" key="10">
    <source>
        <dbReference type="EMBL" id="AFK41884.1"/>
    </source>
</evidence>
<evidence type="ECO:0000256" key="4">
    <source>
        <dbReference type="ARBA" id="ARBA00022475"/>
    </source>
</evidence>
<dbReference type="PANTHER" id="PTHR33573">
    <property type="entry name" value="CASP-LIKE PROTEIN 4A4"/>
    <property type="match status" value="1"/>
</dbReference>
<evidence type="ECO:0000256" key="1">
    <source>
        <dbReference type="ARBA" id="ARBA00004651"/>
    </source>
</evidence>
<evidence type="ECO:0000256" key="6">
    <source>
        <dbReference type="ARBA" id="ARBA00022989"/>
    </source>
</evidence>
<feature type="domain" description="Casparian strip membrane protein" evidence="9">
    <location>
        <begin position="18"/>
        <end position="155"/>
    </location>
</feature>
<evidence type="ECO:0000256" key="8">
    <source>
        <dbReference type="RuleBase" id="RU361233"/>
    </source>
</evidence>
<dbReference type="GO" id="GO:0005886">
    <property type="term" value="C:plasma membrane"/>
    <property type="evidence" value="ECO:0007669"/>
    <property type="project" value="UniProtKB-SubCell"/>
</dbReference>
<accession>I3SNP2</accession>
<proteinExistence type="evidence at transcript level"/>
<dbReference type="InterPro" id="IPR006459">
    <property type="entry name" value="CASP/CASPL"/>
</dbReference>
<dbReference type="AlphaFoldDB" id="I3SNP2"/>
<comment type="similarity">
    <text evidence="2 8">Belongs to the Casparian strip membrane proteins (CASP) family.</text>
</comment>
<protein>
    <recommendedName>
        <fullName evidence="8">CASP-like protein</fullName>
    </recommendedName>
</protein>
<dbReference type="PANTHER" id="PTHR33573:SF30">
    <property type="entry name" value="CASP-LIKE PROTEIN 2C1-RELATED"/>
    <property type="match status" value="1"/>
</dbReference>
<dbReference type="NCBIfam" id="TIGR01569">
    <property type="entry name" value="A_tha_TIGR01569"/>
    <property type="match status" value="1"/>
</dbReference>
<evidence type="ECO:0000256" key="2">
    <source>
        <dbReference type="ARBA" id="ARBA00007651"/>
    </source>
</evidence>
<keyword evidence="7 8" id="KW-0472">Membrane</keyword>